<dbReference type="PANTHER" id="PTHR34075:SF5">
    <property type="entry name" value="BLR3430 PROTEIN"/>
    <property type="match status" value="1"/>
</dbReference>
<organism evidence="2 3">
    <name type="scientific">Actinomadura montaniterrae</name>
    <dbReference type="NCBI Taxonomy" id="1803903"/>
    <lineage>
        <taxon>Bacteria</taxon>
        <taxon>Bacillati</taxon>
        <taxon>Actinomycetota</taxon>
        <taxon>Actinomycetes</taxon>
        <taxon>Streptosporangiales</taxon>
        <taxon>Thermomonosporaceae</taxon>
        <taxon>Actinomadura</taxon>
    </lineage>
</organism>
<evidence type="ECO:0000259" key="1">
    <source>
        <dbReference type="Pfam" id="PF12172"/>
    </source>
</evidence>
<comment type="caution">
    <text evidence="2">The sequence shown here is derived from an EMBL/GenBank/DDBJ whole genome shotgun (WGS) entry which is preliminary data.</text>
</comment>
<dbReference type="Pfam" id="PF12172">
    <property type="entry name" value="zf-ChsH2"/>
    <property type="match status" value="1"/>
</dbReference>
<dbReference type="InterPro" id="IPR012340">
    <property type="entry name" value="NA-bd_OB-fold"/>
</dbReference>
<reference evidence="2 3" key="1">
    <citation type="submission" date="2019-09" db="EMBL/GenBank/DDBJ databases">
        <title>Actinomadura physcomitrii sp. nov., a novel actinomycete isolated from moss [Physcomitrium sphaericum (Ludw) Fuernr].</title>
        <authorList>
            <person name="Liu C."/>
            <person name="Zhuang X."/>
        </authorList>
    </citation>
    <scope>NUCLEOTIDE SEQUENCE [LARGE SCALE GENOMIC DNA]</scope>
    <source>
        <strain evidence="2 3">CYP1-1B</strain>
    </source>
</reference>
<dbReference type="InterPro" id="IPR022002">
    <property type="entry name" value="ChsH2_Znr"/>
</dbReference>
<evidence type="ECO:0000313" key="3">
    <source>
        <dbReference type="Proteomes" id="UP000483004"/>
    </source>
</evidence>
<dbReference type="EMBL" id="WBMR01000028">
    <property type="protein sequence ID" value="KAB2382909.1"/>
    <property type="molecule type" value="Genomic_DNA"/>
</dbReference>
<feature type="domain" description="ChsH2 rubredoxin-like zinc ribbon" evidence="1">
    <location>
        <begin position="43"/>
        <end position="70"/>
    </location>
</feature>
<evidence type="ECO:0000313" key="2">
    <source>
        <dbReference type="EMBL" id="KAB2382909.1"/>
    </source>
</evidence>
<protein>
    <recommendedName>
        <fullName evidence="1">ChsH2 rubredoxin-like zinc ribbon domain-containing protein</fullName>
    </recommendedName>
</protein>
<dbReference type="AlphaFoldDB" id="A0A6L3VVG9"/>
<dbReference type="PANTHER" id="PTHR34075">
    <property type="entry name" value="BLR3430 PROTEIN"/>
    <property type="match status" value="1"/>
</dbReference>
<sequence>MARTITNFLDIQQGFLHAGPMAEPHPAARRAVIADRRPSGPPDLRGIRCTACGRAAFPAQDLGCERCGADGAALRPAALAGAGTVSAAAIVHRHDGPGIGAPFTALAIVLDDGPFVHALLDGDGSPAPGTRVEAVAAGTDDDGGVVEVRFALAERAAGGAE</sequence>
<dbReference type="OrthoDB" id="8963338at2"/>
<name>A0A6L3VVG9_9ACTN</name>
<dbReference type="Proteomes" id="UP000483004">
    <property type="component" value="Unassembled WGS sequence"/>
</dbReference>
<keyword evidence="3" id="KW-1185">Reference proteome</keyword>
<proteinExistence type="predicted"/>
<accession>A0A6L3VVG9</accession>
<dbReference type="SUPFAM" id="SSF50249">
    <property type="entry name" value="Nucleic acid-binding proteins"/>
    <property type="match status" value="1"/>
</dbReference>
<dbReference type="InterPro" id="IPR052513">
    <property type="entry name" value="Thioester_dehydratase-like"/>
</dbReference>
<gene>
    <name evidence="2" type="ORF">F9B16_13020</name>
</gene>